<name>A0A7S3PJ62_9STRA</name>
<feature type="domain" description="TehB/YeaR-like" evidence="1">
    <location>
        <begin position="36"/>
        <end position="107"/>
    </location>
</feature>
<dbReference type="EMBL" id="HBIN01014758">
    <property type="protein sequence ID" value="CAE0441058.1"/>
    <property type="molecule type" value="Transcribed_RNA"/>
</dbReference>
<dbReference type="Gene3D" id="2.60.120.10">
    <property type="entry name" value="Jelly Rolls"/>
    <property type="match status" value="1"/>
</dbReference>
<proteinExistence type="predicted"/>
<dbReference type="SUPFAM" id="SSF51197">
    <property type="entry name" value="Clavaminate synthase-like"/>
    <property type="match status" value="1"/>
</dbReference>
<dbReference type="Pfam" id="PF09313">
    <property type="entry name" value="TehB-like"/>
    <property type="match status" value="1"/>
</dbReference>
<dbReference type="AlphaFoldDB" id="A0A7S3PJ62"/>
<dbReference type="InterPro" id="IPR014710">
    <property type="entry name" value="RmlC-like_jellyroll"/>
</dbReference>
<accession>A0A7S3PJ62</accession>
<organism evidence="2">
    <name type="scientific">Aplanochytrium stocchinoi</name>
    <dbReference type="NCBI Taxonomy" id="215587"/>
    <lineage>
        <taxon>Eukaryota</taxon>
        <taxon>Sar</taxon>
        <taxon>Stramenopiles</taxon>
        <taxon>Bigyra</taxon>
        <taxon>Labyrinthulomycetes</taxon>
        <taxon>Thraustochytrida</taxon>
        <taxon>Thraustochytriidae</taxon>
        <taxon>Aplanochytrium</taxon>
    </lineage>
</organism>
<gene>
    <name evidence="2" type="ORF">ASTO00021_LOCUS11189</name>
</gene>
<sequence length="113" mass="13057">MAWWKPIPKIRVVSGLEDLPTDVKAYKRLPKNAETFYNKDTLPMGLLSRHNTRAGVWGKLQVVEGELLYKVLESLVVDYFLDSSNYAVIQALLYHTIKPLTDDLQFPLTFFKK</sequence>
<evidence type="ECO:0000259" key="1">
    <source>
        <dbReference type="Pfam" id="PF09313"/>
    </source>
</evidence>
<protein>
    <recommendedName>
        <fullName evidence="1">TehB/YeaR-like domain-containing protein</fullName>
    </recommendedName>
</protein>
<evidence type="ECO:0000313" key="2">
    <source>
        <dbReference type="EMBL" id="CAE0441058.1"/>
    </source>
</evidence>
<dbReference type="InterPro" id="IPR015392">
    <property type="entry name" value="TehB/YeaR-like_dom"/>
</dbReference>
<reference evidence="2" key="1">
    <citation type="submission" date="2021-01" db="EMBL/GenBank/DDBJ databases">
        <authorList>
            <person name="Corre E."/>
            <person name="Pelletier E."/>
            <person name="Niang G."/>
            <person name="Scheremetjew M."/>
            <person name="Finn R."/>
            <person name="Kale V."/>
            <person name="Holt S."/>
            <person name="Cochrane G."/>
            <person name="Meng A."/>
            <person name="Brown T."/>
            <person name="Cohen L."/>
        </authorList>
    </citation>
    <scope>NUCLEOTIDE SEQUENCE</scope>
    <source>
        <strain evidence="2">GSBS06</strain>
    </source>
</reference>